<name>A0A9X1G092_9RHOB</name>
<evidence type="ECO:0000313" key="4">
    <source>
        <dbReference type="Proteomes" id="UP001138661"/>
    </source>
</evidence>
<gene>
    <name evidence="3" type="ORF">KX928_22430</name>
</gene>
<protein>
    <recommendedName>
        <fullName evidence="2">Thiol:disulfide interchange protein DsbD N-terminal domain-containing protein</fullName>
    </recommendedName>
</protein>
<comment type="caution">
    <text evidence="3">The sequence shown here is derived from an EMBL/GenBank/DDBJ whole genome shotgun (WGS) entry which is preliminary data.</text>
</comment>
<accession>A0A9X1G092</accession>
<keyword evidence="4" id="KW-1185">Reference proteome</keyword>
<feature type="signal peptide" evidence="1">
    <location>
        <begin position="1"/>
        <end position="20"/>
    </location>
</feature>
<feature type="chain" id="PRO_5040731450" description="Thiol:disulfide interchange protein DsbD N-terminal domain-containing protein" evidence="1">
    <location>
        <begin position="21"/>
        <end position="268"/>
    </location>
</feature>
<dbReference type="RefSeq" id="WP_219507309.1">
    <property type="nucleotide sequence ID" value="NZ_JAHXDN010000009.1"/>
</dbReference>
<organism evidence="3 4">
    <name type="scientific">Roseobacter insulae</name>
    <dbReference type="NCBI Taxonomy" id="2859783"/>
    <lineage>
        <taxon>Bacteria</taxon>
        <taxon>Pseudomonadati</taxon>
        <taxon>Pseudomonadota</taxon>
        <taxon>Alphaproteobacteria</taxon>
        <taxon>Rhodobacterales</taxon>
        <taxon>Roseobacteraceae</taxon>
        <taxon>Roseobacter</taxon>
    </lineage>
</organism>
<proteinExistence type="predicted"/>
<dbReference type="InterPro" id="IPR028250">
    <property type="entry name" value="DsbDN"/>
</dbReference>
<dbReference type="Pfam" id="PF11412">
    <property type="entry name" value="DsbD_N"/>
    <property type="match status" value="1"/>
</dbReference>
<dbReference type="EMBL" id="JAHXDN010000009">
    <property type="protein sequence ID" value="MBW4710554.1"/>
    <property type="molecule type" value="Genomic_DNA"/>
</dbReference>
<feature type="domain" description="Thiol:disulfide interchange protein DsbD N-terminal" evidence="2">
    <location>
        <begin position="39"/>
        <end position="145"/>
    </location>
</feature>
<dbReference type="AlphaFoldDB" id="A0A9X1G092"/>
<keyword evidence="1" id="KW-0732">Signal</keyword>
<evidence type="ECO:0000313" key="3">
    <source>
        <dbReference type="EMBL" id="MBW4710554.1"/>
    </source>
</evidence>
<evidence type="ECO:0000256" key="1">
    <source>
        <dbReference type="SAM" id="SignalP"/>
    </source>
</evidence>
<dbReference type="Proteomes" id="UP001138661">
    <property type="component" value="Unassembled WGS sequence"/>
</dbReference>
<reference evidence="3" key="1">
    <citation type="submission" date="2021-07" db="EMBL/GenBank/DDBJ databases">
        <title>Roseobacter insulae sp. nov., isolated from a tidal flat.</title>
        <authorList>
            <person name="Park S."/>
            <person name="Yoon J.-H."/>
        </authorList>
    </citation>
    <scope>NUCLEOTIDE SEQUENCE</scope>
    <source>
        <strain evidence="3">YSTF-M11</strain>
    </source>
</reference>
<evidence type="ECO:0000259" key="2">
    <source>
        <dbReference type="Pfam" id="PF11412"/>
    </source>
</evidence>
<sequence>MIRAVLAIAFVLIFSLPGLARDAFDVPVTAELLPGWVQADGSRVAAVRLTLEPGWKTYWRAPGDAGIPPRFDWSGSRNLHSVAISWPTPSIFDQNGMRSIGYANELVIPLTLAPKTPDQPVRLRLVLDIGICADICVPHRVSFDELLGDGSAKPTPAIAASLAQRPYSAREAGVTAATCRVEPTEDGLRIEARVTAPSAGGNEVMIIEPGAGEIWVSEAQTHRAGQEVIATSEMVHINGGPIALDRSAIRLTVLGQNHAIDIRGCTPG</sequence>